<dbReference type="STRING" id="1257118.L8GP29"/>
<evidence type="ECO:0000256" key="7">
    <source>
        <dbReference type="SAM" id="MobiDB-lite"/>
    </source>
</evidence>
<evidence type="ECO:0000256" key="5">
    <source>
        <dbReference type="ARBA" id="ARBA00038392"/>
    </source>
</evidence>
<evidence type="ECO:0000256" key="3">
    <source>
        <dbReference type="ARBA" id="ARBA00023163"/>
    </source>
</evidence>
<dbReference type="GO" id="GO:0005634">
    <property type="term" value="C:nucleus"/>
    <property type="evidence" value="ECO:0007669"/>
    <property type="project" value="UniProtKB-SubCell"/>
</dbReference>
<dbReference type="PANTHER" id="PTHR11380:SF5">
    <property type="entry name" value="TRANSCRIPTION INITIATION FACTOR TFIID SUBUNIT 13"/>
    <property type="match status" value="1"/>
</dbReference>
<feature type="region of interest" description="Disordered" evidence="7">
    <location>
        <begin position="1"/>
        <end position="38"/>
    </location>
</feature>
<feature type="compositionally biased region" description="Basic and acidic residues" evidence="7">
    <location>
        <begin position="14"/>
        <end position="23"/>
    </location>
</feature>
<comment type="subcellular location">
    <subcellularLocation>
        <location evidence="1">Nucleus</location>
    </subcellularLocation>
</comment>
<dbReference type="Pfam" id="PF02269">
    <property type="entry name" value="TFIID-18kDa"/>
    <property type="match status" value="1"/>
</dbReference>
<evidence type="ECO:0000256" key="6">
    <source>
        <dbReference type="ARBA" id="ARBA00040136"/>
    </source>
</evidence>
<dbReference type="InterPro" id="IPR009072">
    <property type="entry name" value="Histone-fold"/>
</dbReference>
<proteinExistence type="inferred from homology"/>
<dbReference type="AlphaFoldDB" id="L8GP29"/>
<dbReference type="CDD" id="cd07978">
    <property type="entry name" value="HFD_TAF13"/>
    <property type="match status" value="1"/>
</dbReference>
<feature type="region of interest" description="Disordered" evidence="7">
    <location>
        <begin position="124"/>
        <end position="146"/>
    </location>
</feature>
<dbReference type="InterPro" id="IPR003195">
    <property type="entry name" value="TFIID_TAF13"/>
</dbReference>
<dbReference type="Proteomes" id="UP000011083">
    <property type="component" value="Unassembled WGS sequence"/>
</dbReference>
<dbReference type="GO" id="GO:0046982">
    <property type="term" value="F:protein heterodimerization activity"/>
    <property type="evidence" value="ECO:0007669"/>
    <property type="project" value="InterPro"/>
</dbReference>
<dbReference type="KEGG" id="acan:ACA1_066780"/>
<gene>
    <name evidence="8" type="ORF">ACA1_066780</name>
</gene>
<evidence type="ECO:0000313" key="8">
    <source>
        <dbReference type="EMBL" id="ELR14637.1"/>
    </source>
</evidence>
<evidence type="ECO:0000256" key="1">
    <source>
        <dbReference type="ARBA" id="ARBA00004123"/>
    </source>
</evidence>
<protein>
    <recommendedName>
        <fullName evidence="6">Transcription initiation factor TFIID subunit 13</fullName>
    </recommendedName>
</protein>
<comment type="similarity">
    <text evidence="5">Belongs to the TAF13 family.</text>
</comment>
<keyword evidence="9" id="KW-1185">Reference proteome</keyword>
<evidence type="ECO:0000256" key="2">
    <source>
        <dbReference type="ARBA" id="ARBA00023015"/>
    </source>
</evidence>
<dbReference type="RefSeq" id="XP_004336650.1">
    <property type="nucleotide sequence ID" value="XM_004336602.1"/>
</dbReference>
<reference evidence="8 9" key="1">
    <citation type="journal article" date="2013" name="Genome Biol.">
        <title>Genome of Acanthamoeba castellanii highlights extensive lateral gene transfer and early evolution of tyrosine kinase signaling.</title>
        <authorList>
            <person name="Clarke M."/>
            <person name="Lohan A.J."/>
            <person name="Liu B."/>
            <person name="Lagkouvardos I."/>
            <person name="Roy S."/>
            <person name="Zafar N."/>
            <person name="Bertelli C."/>
            <person name="Schilde C."/>
            <person name="Kianianmomeni A."/>
            <person name="Burglin T.R."/>
            <person name="Frech C."/>
            <person name="Turcotte B."/>
            <person name="Kopec K.O."/>
            <person name="Synnott J.M."/>
            <person name="Choo C."/>
            <person name="Paponov I."/>
            <person name="Finkler A."/>
            <person name="Soon Heng Tan C."/>
            <person name="Hutchins A.P."/>
            <person name="Weinmeier T."/>
            <person name="Rattei T."/>
            <person name="Chu J.S."/>
            <person name="Gimenez G."/>
            <person name="Irimia M."/>
            <person name="Rigden D.J."/>
            <person name="Fitzpatrick D.A."/>
            <person name="Lorenzo-Morales J."/>
            <person name="Bateman A."/>
            <person name="Chiu C.H."/>
            <person name="Tang P."/>
            <person name="Hegemann P."/>
            <person name="Fromm H."/>
            <person name="Raoult D."/>
            <person name="Greub G."/>
            <person name="Miranda-Saavedra D."/>
            <person name="Chen N."/>
            <person name="Nash P."/>
            <person name="Ginger M.L."/>
            <person name="Horn M."/>
            <person name="Schaap P."/>
            <person name="Caler L."/>
            <person name="Loftus B."/>
        </authorList>
    </citation>
    <scope>NUCLEOTIDE SEQUENCE [LARGE SCALE GENOMIC DNA]</scope>
    <source>
        <strain evidence="8 9">Neff</strain>
    </source>
</reference>
<organism evidence="8 9">
    <name type="scientific">Acanthamoeba castellanii (strain ATCC 30010 / Neff)</name>
    <dbReference type="NCBI Taxonomy" id="1257118"/>
    <lineage>
        <taxon>Eukaryota</taxon>
        <taxon>Amoebozoa</taxon>
        <taxon>Discosea</taxon>
        <taxon>Longamoebia</taxon>
        <taxon>Centramoebida</taxon>
        <taxon>Acanthamoebidae</taxon>
        <taxon>Acanthamoeba</taxon>
    </lineage>
</organism>
<dbReference type="VEuPathDB" id="AmoebaDB:ACA1_066780"/>
<feature type="compositionally biased region" description="Basic and acidic residues" evidence="7">
    <location>
        <begin position="124"/>
        <end position="137"/>
    </location>
</feature>
<evidence type="ECO:0000313" key="9">
    <source>
        <dbReference type="Proteomes" id="UP000011083"/>
    </source>
</evidence>
<feature type="compositionally biased region" description="Low complexity" evidence="7">
    <location>
        <begin position="24"/>
        <end position="33"/>
    </location>
</feature>
<accession>L8GP29</accession>
<dbReference type="Gene3D" id="1.10.20.10">
    <property type="entry name" value="Histone, subunit A"/>
    <property type="match status" value="1"/>
</dbReference>
<dbReference type="PANTHER" id="PTHR11380">
    <property type="entry name" value="TRANSCRIPTION INITIATION FACTOR TFIID/SUPT3-RELATED"/>
    <property type="match status" value="1"/>
</dbReference>
<name>L8GP29_ACACF</name>
<dbReference type="GO" id="GO:0006366">
    <property type="term" value="P:transcription by RNA polymerase II"/>
    <property type="evidence" value="ECO:0007669"/>
    <property type="project" value="InterPro"/>
</dbReference>
<keyword evidence="4" id="KW-0539">Nucleus</keyword>
<dbReference type="SUPFAM" id="SSF47113">
    <property type="entry name" value="Histone-fold"/>
    <property type="match status" value="1"/>
</dbReference>
<dbReference type="GeneID" id="14915241"/>
<evidence type="ECO:0000256" key="4">
    <source>
        <dbReference type="ARBA" id="ARBA00023242"/>
    </source>
</evidence>
<sequence length="146" mass="16548">MDGDQPIVRRKGRPPKDPEKAAERAAAAAAVEAKQPRGVKRKRMFTRELQAMMYGFGDVSNPLPESIDLLEDMVVEYVVEMTQKALQLTTKKGKDQKRHDRALELLRMSEELKRARASFEEKDIIKDATSAKDKEKDLDDDLFGGD</sequence>
<keyword evidence="8" id="KW-0396">Initiation factor</keyword>
<keyword evidence="2" id="KW-0805">Transcription regulation</keyword>
<dbReference type="OrthoDB" id="10266074at2759"/>
<keyword evidence="8" id="KW-0648">Protein biosynthesis</keyword>
<keyword evidence="3" id="KW-0804">Transcription</keyword>
<dbReference type="EMBL" id="KB008048">
    <property type="protein sequence ID" value="ELR14637.1"/>
    <property type="molecule type" value="Genomic_DNA"/>
</dbReference>
<dbReference type="GO" id="GO:0003743">
    <property type="term" value="F:translation initiation factor activity"/>
    <property type="evidence" value="ECO:0007669"/>
    <property type="project" value="UniProtKB-KW"/>
</dbReference>